<name>A0ABQ6CD60_9HYPH</name>
<evidence type="ECO:0000313" key="2">
    <source>
        <dbReference type="EMBL" id="GLS18196.1"/>
    </source>
</evidence>
<feature type="transmembrane region" description="Helical" evidence="1">
    <location>
        <begin position="228"/>
        <end position="246"/>
    </location>
</feature>
<feature type="transmembrane region" description="Helical" evidence="1">
    <location>
        <begin position="200"/>
        <end position="222"/>
    </location>
</feature>
<accession>A0ABQ6CD60</accession>
<gene>
    <name evidence="2" type="ORF">GCM10007874_12120</name>
</gene>
<sequence length="259" mass="26789">MHALIIKLTLPSLLILMASLVGRRWGEVVGGWVTGLPLTSGPVIAFLALQYGPDFAAMATNGSLVGAAAQALACIGYAQLADRGWPVALFAGVATFALGAALLHVAALPHWALFLAALAVLTAALVAIPSRMVQRSIVTPPWWDLPARMVVVSLLVVGLTAATPLLGAEVSGVLAAFPIFAMTLAIFAHRAQGPAAARQVVRGMVIALFGFSCFFYVLGLLLGSLNTVLAFVISALAALGTQALLFRLMHRSGRSGAVA</sequence>
<keyword evidence="3" id="KW-1185">Reference proteome</keyword>
<dbReference type="EMBL" id="BSPC01000009">
    <property type="protein sequence ID" value="GLS18196.1"/>
    <property type="molecule type" value="Genomic_DNA"/>
</dbReference>
<feature type="transmembrane region" description="Helical" evidence="1">
    <location>
        <begin position="145"/>
        <end position="164"/>
    </location>
</feature>
<feature type="transmembrane region" description="Helical" evidence="1">
    <location>
        <begin position="170"/>
        <end position="188"/>
    </location>
</feature>
<keyword evidence="1" id="KW-0472">Membrane</keyword>
<feature type="transmembrane region" description="Helical" evidence="1">
    <location>
        <begin position="55"/>
        <end position="78"/>
    </location>
</feature>
<keyword evidence="1" id="KW-1133">Transmembrane helix</keyword>
<dbReference type="RefSeq" id="WP_284311010.1">
    <property type="nucleotide sequence ID" value="NZ_BSPC01000009.1"/>
</dbReference>
<protein>
    <recommendedName>
        <fullName evidence="4">MFS transporter</fullName>
    </recommendedName>
</protein>
<evidence type="ECO:0008006" key="4">
    <source>
        <dbReference type="Google" id="ProtNLM"/>
    </source>
</evidence>
<proteinExistence type="predicted"/>
<evidence type="ECO:0000313" key="3">
    <source>
        <dbReference type="Proteomes" id="UP001156882"/>
    </source>
</evidence>
<reference evidence="3" key="1">
    <citation type="journal article" date="2019" name="Int. J. Syst. Evol. Microbiol.">
        <title>The Global Catalogue of Microorganisms (GCM) 10K type strain sequencing project: providing services to taxonomists for standard genome sequencing and annotation.</title>
        <authorList>
            <consortium name="The Broad Institute Genomics Platform"/>
            <consortium name="The Broad Institute Genome Sequencing Center for Infectious Disease"/>
            <person name="Wu L."/>
            <person name="Ma J."/>
        </authorList>
    </citation>
    <scope>NUCLEOTIDE SEQUENCE [LARGE SCALE GENOMIC DNA]</scope>
    <source>
        <strain evidence="3">NBRC 101365</strain>
    </source>
</reference>
<keyword evidence="1" id="KW-0812">Transmembrane</keyword>
<comment type="caution">
    <text evidence="2">The sequence shown here is derived from an EMBL/GenBank/DDBJ whole genome shotgun (WGS) entry which is preliminary data.</text>
</comment>
<feature type="transmembrane region" description="Helical" evidence="1">
    <location>
        <begin position="111"/>
        <end position="133"/>
    </location>
</feature>
<dbReference type="Proteomes" id="UP001156882">
    <property type="component" value="Unassembled WGS sequence"/>
</dbReference>
<feature type="transmembrane region" description="Helical" evidence="1">
    <location>
        <begin position="85"/>
        <end position="105"/>
    </location>
</feature>
<organism evidence="2 3">
    <name type="scientific">Labrys miyagiensis</name>
    <dbReference type="NCBI Taxonomy" id="346912"/>
    <lineage>
        <taxon>Bacteria</taxon>
        <taxon>Pseudomonadati</taxon>
        <taxon>Pseudomonadota</taxon>
        <taxon>Alphaproteobacteria</taxon>
        <taxon>Hyphomicrobiales</taxon>
        <taxon>Xanthobacteraceae</taxon>
        <taxon>Labrys</taxon>
    </lineage>
</organism>
<evidence type="ECO:0000256" key="1">
    <source>
        <dbReference type="SAM" id="Phobius"/>
    </source>
</evidence>